<keyword evidence="1" id="KW-0472">Membrane</keyword>
<name>A0ABV9QNG4_9FIRM</name>
<organism evidence="2 3">
    <name type="scientific">Filifactor villosus</name>
    <dbReference type="NCBI Taxonomy" id="29374"/>
    <lineage>
        <taxon>Bacteria</taxon>
        <taxon>Bacillati</taxon>
        <taxon>Bacillota</taxon>
        <taxon>Clostridia</taxon>
        <taxon>Peptostreptococcales</taxon>
        <taxon>Filifactoraceae</taxon>
        <taxon>Filifactor</taxon>
    </lineage>
</organism>
<comment type="caution">
    <text evidence="2">The sequence shown here is derived from an EMBL/GenBank/DDBJ whole genome shotgun (WGS) entry which is preliminary data.</text>
</comment>
<evidence type="ECO:0000256" key="1">
    <source>
        <dbReference type="SAM" id="Phobius"/>
    </source>
</evidence>
<protein>
    <submittedName>
        <fullName evidence="2">Tfp pilus assembly protein FimT/FimU</fullName>
    </submittedName>
</protein>
<evidence type="ECO:0000313" key="3">
    <source>
        <dbReference type="Proteomes" id="UP001595916"/>
    </source>
</evidence>
<evidence type="ECO:0000313" key="2">
    <source>
        <dbReference type="EMBL" id="MFC4805320.1"/>
    </source>
</evidence>
<keyword evidence="1" id="KW-1133">Transmembrane helix</keyword>
<dbReference type="EMBL" id="JBHSHL010000045">
    <property type="protein sequence ID" value="MFC4805320.1"/>
    <property type="molecule type" value="Genomic_DNA"/>
</dbReference>
<keyword evidence="1" id="KW-0812">Transmembrane</keyword>
<sequence length="159" mass="18335">MRRGYLLFEIIIVVAILASMGIYSLSRKQVSFVMQKTAAYEFQDAMQYGRSLVKNKEITKAYFEFEKLEGGGYSYTLSDEITKKKFYHKELKGDFGIFDSVDESTYFPLKKAEYSFGLKSANEKSKHMTIYFGDAKGKKMSFKLTIVPTTGRVHIYEEP</sequence>
<accession>A0ABV9QNG4</accession>
<keyword evidence="3" id="KW-1185">Reference proteome</keyword>
<proteinExistence type="predicted"/>
<dbReference type="RefSeq" id="WP_379788872.1">
    <property type="nucleotide sequence ID" value="NZ_JBHSHL010000045.1"/>
</dbReference>
<feature type="transmembrane region" description="Helical" evidence="1">
    <location>
        <begin position="6"/>
        <end position="26"/>
    </location>
</feature>
<gene>
    <name evidence="2" type="ORF">ACFO4R_09525</name>
</gene>
<dbReference type="Proteomes" id="UP001595916">
    <property type="component" value="Unassembled WGS sequence"/>
</dbReference>
<reference evidence="3" key="1">
    <citation type="journal article" date="2019" name="Int. J. Syst. Evol. Microbiol.">
        <title>The Global Catalogue of Microorganisms (GCM) 10K type strain sequencing project: providing services to taxonomists for standard genome sequencing and annotation.</title>
        <authorList>
            <consortium name="The Broad Institute Genomics Platform"/>
            <consortium name="The Broad Institute Genome Sequencing Center for Infectious Disease"/>
            <person name="Wu L."/>
            <person name="Ma J."/>
        </authorList>
    </citation>
    <scope>NUCLEOTIDE SEQUENCE [LARGE SCALE GENOMIC DNA]</scope>
    <source>
        <strain evidence="3">CCUG 46385</strain>
    </source>
</reference>